<feature type="domain" description="3-hydroxyisobutyrate dehydrogenase-like NAD-binding" evidence="8">
    <location>
        <begin position="162"/>
        <end position="288"/>
    </location>
</feature>
<dbReference type="PANTHER" id="PTHR22981:SF7">
    <property type="entry name" value="3-HYDROXYISOBUTYRATE DEHYDROGENASE, MITOCHONDRIAL"/>
    <property type="match status" value="1"/>
</dbReference>
<dbReference type="InterPro" id="IPR011548">
    <property type="entry name" value="HIBADH"/>
</dbReference>
<dbReference type="NCBIfam" id="TIGR01692">
    <property type="entry name" value="HIBADH"/>
    <property type="match status" value="1"/>
</dbReference>
<dbReference type="EMBL" id="BATC01000023">
    <property type="protein sequence ID" value="GAD59312.1"/>
    <property type="molecule type" value="Genomic_DNA"/>
</dbReference>
<dbReference type="SUPFAM" id="SSF48179">
    <property type="entry name" value="6-phosphogluconate dehydrogenase C-terminal domain-like"/>
    <property type="match status" value="1"/>
</dbReference>
<comment type="catalytic activity">
    <reaction evidence="6">
        <text>3-hydroxy-2-methylpropanoate + NAD(+) = 2-methyl-3-oxopropanoate + NADH + H(+)</text>
        <dbReference type="Rhea" id="RHEA:17681"/>
        <dbReference type="ChEBI" id="CHEBI:11805"/>
        <dbReference type="ChEBI" id="CHEBI:15378"/>
        <dbReference type="ChEBI" id="CHEBI:57540"/>
        <dbReference type="ChEBI" id="CHEBI:57700"/>
        <dbReference type="ChEBI" id="CHEBI:57945"/>
        <dbReference type="EC" id="1.1.1.31"/>
    </reaction>
</comment>
<dbReference type="GO" id="GO:0008442">
    <property type="term" value="F:3-hydroxyisobutyrate dehydrogenase activity"/>
    <property type="evidence" value="ECO:0007669"/>
    <property type="project" value="UniProtKB-EC"/>
</dbReference>
<dbReference type="UniPathway" id="UPA00362"/>
<dbReference type="EC" id="1.1.1.31" evidence="6"/>
<evidence type="ECO:0000256" key="4">
    <source>
        <dbReference type="ARBA" id="ARBA00023027"/>
    </source>
</evidence>
<proteinExistence type="inferred from homology"/>
<dbReference type="Pfam" id="PF14833">
    <property type="entry name" value="NAD_binding_11"/>
    <property type="match status" value="1"/>
</dbReference>
<evidence type="ECO:0000256" key="2">
    <source>
        <dbReference type="ARBA" id="ARBA00022456"/>
    </source>
</evidence>
<feature type="active site" evidence="5">
    <location>
        <position position="168"/>
    </location>
</feature>
<dbReference type="PIRSF" id="PIRSF000103">
    <property type="entry name" value="HIBADH"/>
    <property type="match status" value="1"/>
</dbReference>
<evidence type="ECO:0000313" key="10">
    <source>
        <dbReference type="Proteomes" id="UP000016569"/>
    </source>
</evidence>
<dbReference type="GO" id="GO:0050661">
    <property type="term" value="F:NADP binding"/>
    <property type="evidence" value="ECO:0007669"/>
    <property type="project" value="InterPro"/>
</dbReference>
<dbReference type="InterPro" id="IPR013328">
    <property type="entry name" value="6PGD_dom2"/>
</dbReference>
<reference evidence="10" key="1">
    <citation type="journal article" date="2013" name="Genome Announc.">
        <title>Draft Genome Sequence of the Dimorphic Prosthecate Bacterium Brevundimonas abyssalis TAR-001T.</title>
        <authorList>
            <person name="Tsubouchi T."/>
            <person name="Nishi S."/>
            <person name="Usui K."/>
            <person name="Shimane Y."/>
            <person name="Takaki Y."/>
            <person name="Maruyama T."/>
            <person name="Hatada Y."/>
        </authorList>
    </citation>
    <scope>NUCLEOTIDE SEQUENCE [LARGE SCALE GENOMIC DNA]</scope>
    <source>
        <strain evidence="10">TAR-001</strain>
    </source>
</reference>
<comment type="caution">
    <text evidence="9">The sequence shown here is derived from an EMBL/GenBank/DDBJ whole genome shotgun (WGS) entry which is preliminary data.</text>
</comment>
<dbReference type="InterPro" id="IPR036291">
    <property type="entry name" value="NAD(P)-bd_dom_sf"/>
</dbReference>
<dbReference type="SUPFAM" id="SSF51735">
    <property type="entry name" value="NAD(P)-binding Rossmann-fold domains"/>
    <property type="match status" value="1"/>
</dbReference>
<comment type="similarity">
    <text evidence="1 6">Belongs to the HIBADH-related family.</text>
</comment>
<evidence type="ECO:0000259" key="7">
    <source>
        <dbReference type="Pfam" id="PF03446"/>
    </source>
</evidence>
<dbReference type="FunFam" id="1.10.1040.10:FF:000006">
    <property type="entry name" value="3-hydroxyisobutyrate dehydrogenase"/>
    <property type="match status" value="1"/>
</dbReference>
<dbReference type="InterPro" id="IPR006115">
    <property type="entry name" value="6PGDH_NADP-bd"/>
</dbReference>
<dbReference type="InterPro" id="IPR015815">
    <property type="entry name" value="HIBADH-related"/>
</dbReference>
<dbReference type="InterPro" id="IPR002204">
    <property type="entry name" value="3-OH-isobutyrate_DH-rel_CS"/>
</dbReference>
<dbReference type="AlphaFoldDB" id="A0A8E0KMN2"/>
<dbReference type="RefSeq" id="WP_021697407.1">
    <property type="nucleotide sequence ID" value="NZ_BATC01000023.1"/>
</dbReference>
<evidence type="ECO:0000256" key="1">
    <source>
        <dbReference type="ARBA" id="ARBA00009080"/>
    </source>
</evidence>
<organism evidence="9 10">
    <name type="scientific">Brevundimonas abyssalis TAR-001</name>
    <dbReference type="NCBI Taxonomy" id="1391729"/>
    <lineage>
        <taxon>Bacteria</taxon>
        <taxon>Pseudomonadati</taxon>
        <taxon>Pseudomonadota</taxon>
        <taxon>Alphaproteobacteria</taxon>
        <taxon>Caulobacterales</taxon>
        <taxon>Caulobacteraceae</taxon>
        <taxon>Brevundimonas</taxon>
    </lineage>
</organism>
<dbReference type="Gene3D" id="3.40.50.720">
    <property type="entry name" value="NAD(P)-binding Rossmann-like Domain"/>
    <property type="match status" value="1"/>
</dbReference>
<feature type="domain" description="6-phosphogluconate dehydrogenase NADP-binding" evidence="7">
    <location>
        <begin position="2"/>
        <end position="154"/>
    </location>
</feature>
<keyword evidence="3 6" id="KW-0560">Oxidoreductase</keyword>
<protein>
    <recommendedName>
        <fullName evidence="6">3-hydroxyisobutyrate dehydrogenase</fullName>
        <shortName evidence="6">HIBADH</shortName>
        <ecNumber evidence="6">1.1.1.31</ecNumber>
    </recommendedName>
</protein>
<keyword evidence="4 6" id="KW-0520">NAD</keyword>
<evidence type="ECO:0000256" key="6">
    <source>
        <dbReference type="RuleBase" id="RU910714"/>
    </source>
</evidence>
<dbReference type="Proteomes" id="UP000016569">
    <property type="component" value="Unassembled WGS sequence"/>
</dbReference>
<keyword evidence="10" id="KW-1185">Reference proteome</keyword>
<evidence type="ECO:0000256" key="3">
    <source>
        <dbReference type="ARBA" id="ARBA00023002"/>
    </source>
</evidence>
<dbReference type="GO" id="GO:0051287">
    <property type="term" value="F:NAD binding"/>
    <property type="evidence" value="ECO:0007669"/>
    <property type="project" value="InterPro"/>
</dbReference>
<dbReference type="OrthoDB" id="9812907at2"/>
<evidence type="ECO:0000313" key="9">
    <source>
        <dbReference type="EMBL" id="GAD59312.1"/>
    </source>
</evidence>
<dbReference type="Pfam" id="PF03446">
    <property type="entry name" value="NAD_binding_2"/>
    <property type="match status" value="1"/>
</dbReference>
<dbReference type="PROSITE" id="PS00895">
    <property type="entry name" value="3_HYDROXYISOBUT_DH"/>
    <property type="match status" value="1"/>
</dbReference>
<evidence type="ECO:0000256" key="5">
    <source>
        <dbReference type="PIRSR" id="PIRSR000103-1"/>
    </source>
</evidence>
<dbReference type="Gene3D" id="1.10.1040.10">
    <property type="entry name" value="N-(1-d-carboxylethyl)-l-norvaline Dehydrogenase, domain 2"/>
    <property type="match status" value="1"/>
</dbReference>
<dbReference type="PANTHER" id="PTHR22981">
    <property type="entry name" value="3-HYDROXYISOBUTYRATE DEHYDROGENASE-RELATED"/>
    <property type="match status" value="1"/>
</dbReference>
<name>A0A8E0KMN2_9CAUL</name>
<dbReference type="GO" id="GO:0006574">
    <property type="term" value="P:L-valine catabolic process"/>
    <property type="evidence" value="ECO:0007669"/>
    <property type="project" value="UniProtKB-UniPathway"/>
</dbReference>
<evidence type="ECO:0000259" key="8">
    <source>
        <dbReference type="Pfam" id="PF14833"/>
    </source>
</evidence>
<comment type="pathway">
    <text evidence="6">Amino-acid degradation; L-valine degradation.</text>
</comment>
<sequence>MKIAFIGLGNMGGGMAANQAKAGRTVTAFDLSTEALDRAKAAGCLAATSVVEAVKDADVVITMLPAGPHVMKVYAEQVIGAAPTSALLVDCSTIDVDTARKVAGLAQEAGYAFADAPVSGGTAAAEAGTLAFMVGCDEAVLARVEAALEPMSRITIRAGDHGAGQAAKICNNMLLGISMIGTCEAIALAERLGLEPERFFEIASKSSGQCWSVTSYYPWPGPVPTAPSNRGYEGGFATAMMLKDLKLAQDAAAKAGASTPLGTQAEAMYALFDRLGYGGRDFSAMLQFLRGDLDSLERAKTPEPMPMLSIRY</sequence>
<keyword evidence="2 6" id="KW-0101">Branched-chain amino acid catabolism</keyword>
<dbReference type="InterPro" id="IPR008927">
    <property type="entry name" value="6-PGluconate_DH-like_C_sf"/>
</dbReference>
<accession>A0A8E0KMN2</accession>
<gene>
    <name evidence="9" type="ORF">MBEBAB_1562</name>
</gene>
<dbReference type="InterPro" id="IPR029154">
    <property type="entry name" value="HIBADH-like_NADP-bd"/>
</dbReference>